<dbReference type="InterPro" id="IPR003439">
    <property type="entry name" value="ABC_transporter-like_ATP-bd"/>
</dbReference>
<keyword evidence="3" id="KW-0067">ATP-binding</keyword>
<dbReference type="InterPro" id="IPR015854">
    <property type="entry name" value="ABC_transpr_LolD-like"/>
</dbReference>
<gene>
    <name evidence="5" type="ORF">METZ01_LOCUS170855</name>
</gene>
<evidence type="ECO:0000256" key="3">
    <source>
        <dbReference type="ARBA" id="ARBA00022840"/>
    </source>
</evidence>
<feature type="domain" description="ABC transporter" evidence="4">
    <location>
        <begin position="2"/>
        <end position="218"/>
    </location>
</feature>
<reference evidence="5" key="1">
    <citation type="submission" date="2018-05" db="EMBL/GenBank/DDBJ databases">
        <authorList>
            <person name="Lanie J.A."/>
            <person name="Ng W.-L."/>
            <person name="Kazmierczak K.M."/>
            <person name="Andrzejewski T.M."/>
            <person name="Davidsen T.M."/>
            <person name="Wayne K.J."/>
            <person name="Tettelin H."/>
            <person name="Glass J.I."/>
            <person name="Rusch D."/>
            <person name="Podicherti R."/>
            <person name="Tsui H.-C.T."/>
            <person name="Winkler M.E."/>
        </authorList>
    </citation>
    <scope>NUCLEOTIDE SEQUENCE</scope>
</reference>
<proteinExistence type="inferred from homology"/>
<dbReference type="FunFam" id="3.40.50.300:FF:000056">
    <property type="entry name" value="Cell division ATP-binding protein FtsE"/>
    <property type="match status" value="1"/>
</dbReference>
<dbReference type="GO" id="GO:0016887">
    <property type="term" value="F:ATP hydrolysis activity"/>
    <property type="evidence" value="ECO:0007669"/>
    <property type="project" value="InterPro"/>
</dbReference>
<dbReference type="GO" id="GO:0005524">
    <property type="term" value="F:ATP binding"/>
    <property type="evidence" value="ECO:0007669"/>
    <property type="project" value="UniProtKB-KW"/>
</dbReference>
<dbReference type="Pfam" id="PF00005">
    <property type="entry name" value="ABC_tran"/>
    <property type="match status" value="1"/>
</dbReference>
<dbReference type="InterPro" id="IPR027417">
    <property type="entry name" value="P-loop_NTPase"/>
</dbReference>
<dbReference type="EMBL" id="UINC01031634">
    <property type="protein sequence ID" value="SVB18001.1"/>
    <property type="molecule type" value="Genomic_DNA"/>
</dbReference>
<organism evidence="5">
    <name type="scientific">marine metagenome</name>
    <dbReference type="NCBI Taxonomy" id="408172"/>
    <lineage>
        <taxon>unclassified sequences</taxon>
        <taxon>metagenomes</taxon>
        <taxon>ecological metagenomes</taxon>
    </lineage>
</organism>
<dbReference type="SMART" id="SM00382">
    <property type="entry name" value="AAA"/>
    <property type="match status" value="1"/>
</dbReference>
<protein>
    <recommendedName>
        <fullName evidence="4">ABC transporter domain-containing protein</fullName>
    </recommendedName>
</protein>
<evidence type="ECO:0000256" key="1">
    <source>
        <dbReference type="ARBA" id="ARBA00005417"/>
    </source>
</evidence>
<keyword evidence="2" id="KW-0547">Nucleotide-binding</keyword>
<evidence type="ECO:0000313" key="5">
    <source>
        <dbReference type="EMBL" id="SVB18001.1"/>
    </source>
</evidence>
<dbReference type="Gene3D" id="3.40.50.300">
    <property type="entry name" value="P-loop containing nucleotide triphosphate hydrolases"/>
    <property type="match status" value="1"/>
</dbReference>
<accession>A0A382BWW2</accession>
<name>A0A382BWW2_9ZZZZ</name>
<sequence length="218" mass="24396">MIQVFDVVKMYDGSNPVLDSFSMEIAKGEFVFLTGSSGAGKTTILKILFGQERFEKGQVLVHGINVGKLTHKNMYTLRRFMGVVFQDYKLLPNKTVFENVSFAQEVIGRDRKTIRFKTWEALKNVGLTLKKDTYPACLSGGEQQRIAIARAMVNEPSIILADEPTGNLDPDISIEILKLFEELNKKGTTIIFATHSQEIVKLGEHRIINLSQGKAVES</sequence>
<dbReference type="SUPFAM" id="SSF52540">
    <property type="entry name" value="P-loop containing nucleoside triphosphate hydrolases"/>
    <property type="match status" value="1"/>
</dbReference>
<dbReference type="InterPro" id="IPR017871">
    <property type="entry name" value="ABC_transporter-like_CS"/>
</dbReference>
<evidence type="ECO:0000256" key="2">
    <source>
        <dbReference type="ARBA" id="ARBA00022741"/>
    </source>
</evidence>
<dbReference type="AlphaFoldDB" id="A0A382BWW2"/>
<dbReference type="GO" id="GO:0005886">
    <property type="term" value="C:plasma membrane"/>
    <property type="evidence" value="ECO:0007669"/>
    <property type="project" value="UniProtKB-ARBA"/>
</dbReference>
<evidence type="ECO:0000259" key="4">
    <source>
        <dbReference type="PROSITE" id="PS50893"/>
    </source>
</evidence>
<dbReference type="PROSITE" id="PS50893">
    <property type="entry name" value="ABC_TRANSPORTER_2"/>
    <property type="match status" value="1"/>
</dbReference>
<dbReference type="PANTHER" id="PTHR24220">
    <property type="entry name" value="IMPORT ATP-BINDING PROTEIN"/>
    <property type="match status" value="1"/>
</dbReference>
<dbReference type="InterPro" id="IPR003593">
    <property type="entry name" value="AAA+_ATPase"/>
</dbReference>
<dbReference type="PANTHER" id="PTHR24220:SF470">
    <property type="entry name" value="CELL DIVISION ATP-BINDING PROTEIN FTSE"/>
    <property type="match status" value="1"/>
</dbReference>
<comment type="similarity">
    <text evidence="1">Belongs to the ABC transporter superfamily.</text>
</comment>
<dbReference type="PROSITE" id="PS00211">
    <property type="entry name" value="ABC_TRANSPORTER_1"/>
    <property type="match status" value="1"/>
</dbReference>
<dbReference type="GO" id="GO:0022857">
    <property type="term" value="F:transmembrane transporter activity"/>
    <property type="evidence" value="ECO:0007669"/>
    <property type="project" value="TreeGrafter"/>
</dbReference>